<dbReference type="InterPro" id="IPR036640">
    <property type="entry name" value="ABC1_TM_sf"/>
</dbReference>
<feature type="transmembrane region" description="Helical" evidence="7">
    <location>
        <begin position="71"/>
        <end position="89"/>
    </location>
</feature>
<dbReference type="InterPro" id="IPR003439">
    <property type="entry name" value="ABC_transporter-like_ATP-bd"/>
</dbReference>
<comment type="subcellular location">
    <subcellularLocation>
        <location evidence="1">Cell membrane</location>
        <topology evidence="1">Multi-pass membrane protein</topology>
    </subcellularLocation>
</comment>
<organism evidence="10 11">
    <name type="scientific">Svornostia abyssi</name>
    <dbReference type="NCBI Taxonomy" id="2898438"/>
    <lineage>
        <taxon>Bacteria</taxon>
        <taxon>Bacillati</taxon>
        <taxon>Actinomycetota</taxon>
        <taxon>Thermoleophilia</taxon>
        <taxon>Solirubrobacterales</taxon>
        <taxon>Baekduiaceae</taxon>
        <taxon>Svornostia</taxon>
    </lineage>
</organism>
<dbReference type="Gene3D" id="3.40.50.300">
    <property type="entry name" value="P-loop containing nucleotide triphosphate hydrolases"/>
    <property type="match status" value="1"/>
</dbReference>
<evidence type="ECO:0000256" key="3">
    <source>
        <dbReference type="ARBA" id="ARBA00022741"/>
    </source>
</evidence>
<feature type="domain" description="ABC transporter" evidence="8">
    <location>
        <begin position="352"/>
        <end position="590"/>
    </location>
</feature>
<protein>
    <submittedName>
        <fullName evidence="10">ABC transporter ATP-binding protein/permease</fullName>
    </submittedName>
</protein>
<evidence type="ECO:0000256" key="7">
    <source>
        <dbReference type="SAM" id="Phobius"/>
    </source>
</evidence>
<name>A0ABY5PDN1_9ACTN</name>
<feature type="transmembrane region" description="Helical" evidence="7">
    <location>
        <begin position="177"/>
        <end position="196"/>
    </location>
</feature>
<dbReference type="Pfam" id="PF00005">
    <property type="entry name" value="ABC_tran"/>
    <property type="match status" value="1"/>
</dbReference>
<dbReference type="GO" id="GO:0005524">
    <property type="term" value="F:ATP binding"/>
    <property type="evidence" value="ECO:0007669"/>
    <property type="project" value="UniProtKB-KW"/>
</dbReference>
<proteinExistence type="predicted"/>
<evidence type="ECO:0000313" key="11">
    <source>
        <dbReference type="Proteomes" id="UP001058860"/>
    </source>
</evidence>
<keyword evidence="2 7" id="KW-0812">Transmembrane</keyword>
<feature type="domain" description="ABC transmembrane type-1" evidence="9">
    <location>
        <begin position="36"/>
        <end position="318"/>
    </location>
</feature>
<dbReference type="InterPro" id="IPR017871">
    <property type="entry name" value="ABC_transporter-like_CS"/>
</dbReference>
<dbReference type="Proteomes" id="UP001058860">
    <property type="component" value="Chromosome"/>
</dbReference>
<keyword evidence="11" id="KW-1185">Reference proteome</keyword>
<keyword evidence="4 10" id="KW-0067">ATP-binding</keyword>
<evidence type="ECO:0000313" key="10">
    <source>
        <dbReference type="EMBL" id="UUY02743.1"/>
    </source>
</evidence>
<evidence type="ECO:0000259" key="9">
    <source>
        <dbReference type="PROSITE" id="PS50929"/>
    </source>
</evidence>
<dbReference type="CDD" id="cd18546">
    <property type="entry name" value="ABC_6TM_Rv0194_D2_like"/>
    <property type="match status" value="1"/>
</dbReference>
<evidence type="ECO:0000256" key="5">
    <source>
        <dbReference type="ARBA" id="ARBA00022989"/>
    </source>
</evidence>
<reference evidence="11" key="1">
    <citation type="submission" date="2021-11" db="EMBL/GenBank/DDBJ databases">
        <title>Cultivation dependent microbiological survey of springs from the worlds oldest radium mine currently devoted to the extraction of radon-saturated water.</title>
        <authorList>
            <person name="Kapinusova G."/>
            <person name="Smrhova T."/>
            <person name="Strejcek M."/>
            <person name="Suman J."/>
            <person name="Jani K."/>
            <person name="Pajer P."/>
            <person name="Uhlik O."/>
        </authorList>
    </citation>
    <scope>NUCLEOTIDE SEQUENCE [LARGE SCALE GENOMIC DNA]</scope>
    <source>
        <strain evidence="11">J379</strain>
    </source>
</reference>
<keyword evidence="6 7" id="KW-0472">Membrane</keyword>
<dbReference type="PANTHER" id="PTHR43394">
    <property type="entry name" value="ATP-DEPENDENT PERMEASE MDL1, MITOCHONDRIAL"/>
    <property type="match status" value="1"/>
</dbReference>
<dbReference type="Pfam" id="PF00664">
    <property type="entry name" value="ABC_membrane"/>
    <property type="match status" value="1"/>
</dbReference>
<dbReference type="SUPFAM" id="SSF90123">
    <property type="entry name" value="ABC transporter transmembrane region"/>
    <property type="match status" value="1"/>
</dbReference>
<evidence type="ECO:0000259" key="8">
    <source>
        <dbReference type="PROSITE" id="PS50893"/>
    </source>
</evidence>
<dbReference type="PROSITE" id="PS50929">
    <property type="entry name" value="ABC_TM1F"/>
    <property type="match status" value="1"/>
</dbReference>
<evidence type="ECO:0000256" key="2">
    <source>
        <dbReference type="ARBA" id="ARBA00022692"/>
    </source>
</evidence>
<sequence length="597" mass="65788">MTRRAEIKRRWRQTSGRGTKLRGLLQLLRPYRSRVILMFGALIFATAASLAPAPLVAVAIDKGIQAKDEQVLYLVTAAFVAAAVIYWLATYLQTYLTGWVGQRALQDLRLRMFRHLQTMPVGFFERRRAGVLISRLTNDVQALDSLVTDSVTTLFQATLTLVGTMVILLLLDVQLALMVFLIFPIMFLASLAFRIISADAYRRTRETIGSITAYLQETLSGIRVVRTFGQEPRHVREFGELNDKNRDANMTTVNLNAAYFPAVEMVGSAATVAVILVGGAQAVQGDISIGVLVAFIGALNGFFDPIQQLSQLYTTYQAGMAALDKIFELLDEESDLVDKPDALELPTLRGEIEFRDVHFQYRTDEPDHAPAMDGISLHIPPGQTVALVGETGAGKSTFAKLVARFYDPTSGAVLVDGHDLRDVASSSLRGQLGIVPQEGFLFSGTVYDNIAFGRADATEDEVHDAARAVGAHDFITKLEHGYDTEVGERGVQLSAGQRQLLAFARALVADPRILILDEATSNVDLHSETKIEQGLRRLLAGRTAIVIAHRLSTIRQAGRIVVLEHGRIVEQGTHDELLAAEGHYWRLYRDWMEQAAA</sequence>
<keyword evidence="3" id="KW-0547">Nucleotide-binding</keyword>
<dbReference type="PANTHER" id="PTHR43394:SF1">
    <property type="entry name" value="ATP-BINDING CASSETTE SUB-FAMILY B MEMBER 10, MITOCHONDRIAL"/>
    <property type="match status" value="1"/>
</dbReference>
<dbReference type="EMBL" id="CP088295">
    <property type="protein sequence ID" value="UUY02743.1"/>
    <property type="molecule type" value="Genomic_DNA"/>
</dbReference>
<dbReference type="PROSITE" id="PS50893">
    <property type="entry name" value="ABC_TRANSPORTER_2"/>
    <property type="match status" value="1"/>
</dbReference>
<dbReference type="InterPro" id="IPR039421">
    <property type="entry name" value="Type_1_exporter"/>
</dbReference>
<evidence type="ECO:0000256" key="1">
    <source>
        <dbReference type="ARBA" id="ARBA00004651"/>
    </source>
</evidence>
<accession>A0ABY5PDN1</accession>
<dbReference type="InterPro" id="IPR003593">
    <property type="entry name" value="AAA+_ATPase"/>
</dbReference>
<feature type="transmembrane region" description="Helical" evidence="7">
    <location>
        <begin position="151"/>
        <end position="171"/>
    </location>
</feature>
<dbReference type="Gene3D" id="1.20.1560.10">
    <property type="entry name" value="ABC transporter type 1, transmembrane domain"/>
    <property type="match status" value="1"/>
</dbReference>
<dbReference type="SUPFAM" id="SSF52540">
    <property type="entry name" value="P-loop containing nucleoside triphosphate hydrolases"/>
    <property type="match status" value="1"/>
</dbReference>
<evidence type="ECO:0000256" key="4">
    <source>
        <dbReference type="ARBA" id="ARBA00022840"/>
    </source>
</evidence>
<dbReference type="SMART" id="SM00382">
    <property type="entry name" value="AAA"/>
    <property type="match status" value="1"/>
</dbReference>
<dbReference type="RefSeq" id="WP_353863266.1">
    <property type="nucleotide sequence ID" value="NZ_CP088295.1"/>
</dbReference>
<keyword evidence="5 7" id="KW-1133">Transmembrane helix</keyword>
<dbReference type="InterPro" id="IPR027417">
    <property type="entry name" value="P-loop_NTPase"/>
</dbReference>
<dbReference type="InterPro" id="IPR011527">
    <property type="entry name" value="ABC1_TM_dom"/>
</dbReference>
<evidence type="ECO:0000256" key="6">
    <source>
        <dbReference type="ARBA" id="ARBA00023136"/>
    </source>
</evidence>
<feature type="transmembrane region" description="Helical" evidence="7">
    <location>
        <begin position="35"/>
        <end position="59"/>
    </location>
</feature>
<gene>
    <name evidence="10" type="ORF">LRS13_18945</name>
</gene>
<dbReference type="PROSITE" id="PS00211">
    <property type="entry name" value="ABC_TRANSPORTER_1"/>
    <property type="match status" value="1"/>
</dbReference>